<gene>
    <name evidence="5" type="ORF">GCM10010412_017840</name>
</gene>
<dbReference type="CDD" id="cd19074">
    <property type="entry name" value="Aldo_ket_red_shaker-like"/>
    <property type="match status" value="1"/>
</dbReference>
<evidence type="ECO:0000256" key="1">
    <source>
        <dbReference type="ARBA" id="ARBA00006515"/>
    </source>
</evidence>
<dbReference type="PANTHER" id="PTHR43150:SF2">
    <property type="entry name" value="HYPERKINETIC, ISOFORM M"/>
    <property type="match status" value="1"/>
</dbReference>
<dbReference type="Gene3D" id="3.20.20.100">
    <property type="entry name" value="NADP-dependent oxidoreductase domain"/>
    <property type="match status" value="1"/>
</dbReference>
<protein>
    <submittedName>
        <fullName evidence="5">Aldo/keto reductase family protein</fullName>
    </submittedName>
</protein>
<keyword evidence="6" id="KW-1185">Reference proteome</keyword>
<comment type="caution">
    <text evidence="5">The sequence shown here is derived from an EMBL/GenBank/DDBJ whole genome shotgun (WGS) entry which is preliminary data.</text>
</comment>
<dbReference type="InterPro" id="IPR036812">
    <property type="entry name" value="NAD(P)_OxRdtase_dom_sf"/>
</dbReference>
<comment type="similarity">
    <text evidence="1">Belongs to the shaker potassium channel beta subunit family.</text>
</comment>
<name>A0ABN3RFH8_9ACTN</name>
<evidence type="ECO:0000259" key="4">
    <source>
        <dbReference type="Pfam" id="PF00248"/>
    </source>
</evidence>
<feature type="domain" description="NADP-dependent oxidoreductase" evidence="4">
    <location>
        <begin position="22"/>
        <end position="321"/>
    </location>
</feature>
<reference evidence="5 6" key="1">
    <citation type="journal article" date="2019" name="Int. J. Syst. Evol. Microbiol.">
        <title>The Global Catalogue of Microorganisms (GCM) 10K type strain sequencing project: providing services to taxonomists for standard genome sequencing and annotation.</title>
        <authorList>
            <consortium name="The Broad Institute Genomics Platform"/>
            <consortium name="The Broad Institute Genome Sequencing Center for Infectious Disease"/>
            <person name="Wu L."/>
            <person name="Ma J."/>
        </authorList>
    </citation>
    <scope>NUCLEOTIDE SEQUENCE [LARGE SCALE GENOMIC DNA]</scope>
    <source>
        <strain evidence="5 6">JCM 6835</strain>
    </source>
</reference>
<dbReference type="InterPro" id="IPR023210">
    <property type="entry name" value="NADP_OxRdtase_dom"/>
</dbReference>
<dbReference type="SUPFAM" id="SSF51430">
    <property type="entry name" value="NAD(P)-linked oxidoreductase"/>
    <property type="match status" value="1"/>
</dbReference>
<organism evidence="5 6">
    <name type="scientific">Nonomuraea recticatena</name>
    <dbReference type="NCBI Taxonomy" id="46178"/>
    <lineage>
        <taxon>Bacteria</taxon>
        <taxon>Bacillati</taxon>
        <taxon>Actinomycetota</taxon>
        <taxon>Actinomycetes</taxon>
        <taxon>Streptosporangiales</taxon>
        <taxon>Streptosporangiaceae</taxon>
        <taxon>Nonomuraea</taxon>
    </lineage>
</organism>
<proteinExistence type="inferred from homology"/>
<dbReference type="EMBL" id="BAAATE010000003">
    <property type="protein sequence ID" value="GAA2651415.1"/>
    <property type="molecule type" value="Genomic_DNA"/>
</dbReference>
<dbReference type="InterPro" id="IPR005399">
    <property type="entry name" value="K_chnl_volt-dep_bsu_KCNAB-rel"/>
</dbReference>
<evidence type="ECO:0000313" key="6">
    <source>
        <dbReference type="Proteomes" id="UP001501666"/>
    </source>
</evidence>
<accession>A0ABN3RFH8</accession>
<evidence type="ECO:0000256" key="2">
    <source>
        <dbReference type="ARBA" id="ARBA00022857"/>
    </source>
</evidence>
<dbReference type="Proteomes" id="UP001501666">
    <property type="component" value="Unassembled WGS sequence"/>
</dbReference>
<evidence type="ECO:0000256" key="3">
    <source>
        <dbReference type="ARBA" id="ARBA00023002"/>
    </source>
</evidence>
<keyword evidence="3" id="KW-0560">Oxidoreductase</keyword>
<keyword evidence="2" id="KW-0521">NADP</keyword>
<sequence>MLACCAMEYRKLGASGLSVSALTYGNWLTHSADAAENARQCVAEALDAGITSFDTADVYGRPDYGAAERVLGQALSGVRRASIEIFTKVCLPTGTGPNDKGLSRKHITDSCHASLRNLGTDYIDLYQAHRFDEETPLEETMTAFADLVRQGKVLYLGVSEWRADQIEAAAALAKELRVPLISNQAQYSLLWRVIEPEIVPTSSRLGLGQIAFSPLAQGTLTGKYRPEQQPPAESRATSSLGSTFVGRYLGGPVLSAVQRLRPIADELGLTLAQLAVAWVLQNPAVSSAIIGASRPGQIRENAVAAGHTLDAETMARIDAVLIDDMYGDLAERDPAKVAAPFDVMPAWKS</sequence>
<evidence type="ECO:0000313" key="5">
    <source>
        <dbReference type="EMBL" id="GAA2651415.1"/>
    </source>
</evidence>
<dbReference type="Pfam" id="PF00248">
    <property type="entry name" value="Aldo_ket_red"/>
    <property type="match status" value="1"/>
</dbReference>
<dbReference type="PANTHER" id="PTHR43150">
    <property type="entry name" value="HYPERKINETIC, ISOFORM M"/>
    <property type="match status" value="1"/>
</dbReference>